<comment type="caution">
    <text evidence="2">The sequence shown here is derived from an EMBL/GenBank/DDBJ whole genome shotgun (WGS) entry which is preliminary data.</text>
</comment>
<evidence type="ECO:0000313" key="2">
    <source>
        <dbReference type="EMBL" id="KAA5827416.1"/>
    </source>
</evidence>
<proteinExistence type="predicted"/>
<feature type="transmembrane region" description="Helical" evidence="1">
    <location>
        <begin position="69"/>
        <end position="88"/>
    </location>
</feature>
<dbReference type="OrthoDB" id="2286267at2"/>
<sequence length="352" mass="41065">MKLKIKNNVFIFYFFVAIGLLTSVLVFFVLPPRFFLDTNTYVNDPYNEIGYTGGYPITILFYKITGLKYLHFSIIGFIQYFILALILYKIGIPKSFAKLNLKNFLVYFGLIVMAIFLSMPTKEFIAYLFTALIVFLYKNKKRSIRKTVIISLLLILFFGIKFREYYILLAVLSVLFFLFNKIRFYDKNVINIIFGVLMLICLSLSYGVLKGEFISQSTRETLNSSRNTETNSMIISPIDTDSWYGESLGIVYGFFSVNIPLNAFKHITSPQILVFSIWQLFLFIILFIKFGKSLNTKKEDPYQVWLFYFLFSYFIIQGVFEPDLGSAIRHKAGIFPLIYFLLYYDELGKKLS</sequence>
<feature type="transmembrane region" description="Helical" evidence="1">
    <location>
        <begin position="272"/>
        <end position="290"/>
    </location>
</feature>
<keyword evidence="1" id="KW-0812">Transmembrane</keyword>
<feature type="transmembrane region" description="Helical" evidence="1">
    <location>
        <begin position="144"/>
        <end position="160"/>
    </location>
</feature>
<keyword evidence="4" id="KW-1185">Reference proteome</keyword>
<organism evidence="2 5">
    <name type="scientific">Algibacter amylolyticus</name>
    <dbReference type="NCBI Taxonomy" id="1608400"/>
    <lineage>
        <taxon>Bacteria</taxon>
        <taxon>Pseudomonadati</taxon>
        <taxon>Bacteroidota</taxon>
        <taxon>Flavobacteriia</taxon>
        <taxon>Flavobacteriales</taxon>
        <taxon>Flavobacteriaceae</taxon>
        <taxon>Algibacter</taxon>
    </lineage>
</organism>
<feature type="transmembrane region" description="Helical" evidence="1">
    <location>
        <begin position="12"/>
        <end position="30"/>
    </location>
</feature>
<accession>A0A5M7BCI9</accession>
<keyword evidence="1" id="KW-0472">Membrane</keyword>
<dbReference type="Proteomes" id="UP000315145">
    <property type="component" value="Unassembled WGS sequence"/>
</dbReference>
<dbReference type="EMBL" id="VWRS01000001">
    <property type="protein sequence ID" value="KAA5827416.1"/>
    <property type="molecule type" value="Genomic_DNA"/>
</dbReference>
<evidence type="ECO:0000313" key="4">
    <source>
        <dbReference type="Proteomes" id="UP000315145"/>
    </source>
</evidence>
<reference evidence="2 5" key="1">
    <citation type="journal article" date="2015" name="Int. J. Syst. Evol. Microbiol.">
        <title>Algibacter amylolyticus sp. nov., isolated from intertidal sediment.</title>
        <authorList>
            <person name="Zhang D.C."/>
            <person name="Wu J."/>
            <person name="Neuner K."/>
            <person name="Yao J."/>
            <person name="Margesin R."/>
        </authorList>
    </citation>
    <scope>NUCLEOTIDE SEQUENCE [LARGE SCALE GENOMIC DNA]</scope>
    <source>
        <strain evidence="2 5">RU-4-M-4</strain>
    </source>
</reference>
<feature type="transmembrane region" description="Helical" evidence="1">
    <location>
        <begin position="302"/>
        <end position="320"/>
    </location>
</feature>
<keyword evidence="1" id="KW-1133">Transmembrane helix</keyword>
<reference evidence="2" key="3">
    <citation type="submission" date="2019-09" db="EMBL/GenBank/DDBJ databases">
        <authorList>
            <person name="Zhang D.-C."/>
        </authorList>
    </citation>
    <scope>NUCLEOTIDE SEQUENCE</scope>
    <source>
        <strain evidence="2">RU-4-M-4</strain>
    </source>
</reference>
<dbReference type="AlphaFoldDB" id="A0A5M7BCI9"/>
<name>A0A5M7BCI9_9FLAO</name>
<feature type="transmembrane region" description="Helical" evidence="1">
    <location>
        <begin position="189"/>
        <end position="209"/>
    </location>
</feature>
<dbReference type="RefSeq" id="WP_144114767.1">
    <property type="nucleotide sequence ID" value="NZ_JACHGE010000001.1"/>
</dbReference>
<evidence type="ECO:0000313" key="3">
    <source>
        <dbReference type="EMBL" id="TSJ81661.1"/>
    </source>
</evidence>
<gene>
    <name evidence="2" type="ORF">F2B50_00800</name>
    <name evidence="3" type="ORF">FPF71_00800</name>
</gene>
<dbReference type="EMBL" id="VMBF01000001">
    <property type="protein sequence ID" value="TSJ81661.1"/>
    <property type="molecule type" value="Genomic_DNA"/>
</dbReference>
<reference evidence="3 4" key="2">
    <citation type="submission" date="2019-07" db="EMBL/GenBank/DDBJ databases">
        <title>Algibacter marinivivus sp. nov., isolated from the surface of a marine red alga.</title>
        <authorList>
            <person name="Zhong X."/>
            <person name="Xu W."/>
            <person name="Zhang Y."/>
            <person name="Zhang Q."/>
            <person name="Du Z."/>
        </authorList>
    </citation>
    <scope>NUCLEOTIDE SEQUENCE [LARGE SCALE GENOMIC DNA]</scope>
    <source>
        <strain evidence="3 4">RU-4-M-4</strain>
    </source>
</reference>
<evidence type="ECO:0000256" key="1">
    <source>
        <dbReference type="SAM" id="Phobius"/>
    </source>
</evidence>
<evidence type="ECO:0000313" key="5">
    <source>
        <dbReference type="Proteomes" id="UP000322315"/>
    </source>
</evidence>
<protein>
    <submittedName>
        <fullName evidence="2">Uncharacterized protein</fullName>
    </submittedName>
</protein>
<dbReference type="Proteomes" id="UP000322315">
    <property type="component" value="Unassembled WGS sequence"/>
</dbReference>
<feature type="transmembrane region" description="Helical" evidence="1">
    <location>
        <begin position="100"/>
        <end position="118"/>
    </location>
</feature>